<protein>
    <submittedName>
        <fullName evidence="2">Uncharacterized protein</fullName>
    </submittedName>
</protein>
<comment type="caution">
    <text evidence="2">The sequence shown here is derived from an EMBL/GenBank/DDBJ whole genome shotgun (WGS) entry which is preliminary data.</text>
</comment>
<dbReference type="EMBL" id="CAMXCT030001525">
    <property type="protein sequence ID" value="CAL4778202.1"/>
    <property type="molecule type" value="Genomic_DNA"/>
</dbReference>
<evidence type="ECO:0000313" key="4">
    <source>
        <dbReference type="Proteomes" id="UP001152797"/>
    </source>
</evidence>
<organism evidence="2">
    <name type="scientific">Cladocopium goreaui</name>
    <dbReference type="NCBI Taxonomy" id="2562237"/>
    <lineage>
        <taxon>Eukaryota</taxon>
        <taxon>Sar</taxon>
        <taxon>Alveolata</taxon>
        <taxon>Dinophyceae</taxon>
        <taxon>Suessiales</taxon>
        <taxon>Symbiodiniaceae</taxon>
        <taxon>Cladocopium</taxon>
    </lineage>
</organism>
<keyword evidence="1" id="KW-0732">Signal</keyword>
<dbReference type="Proteomes" id="UP001152797">
    <property type="component" value="Unassembled WGS sequence"/>
</dbReference>
<feature type="chain" id="PRO_5043272315" evidence="1">
    <location>
        <begin position="16"/>
        <end position="405"/>
    </location>
</feature>
<evidence type="ECO:0000313" key="2">
    <source>
        <dbReference type="EMBL" id="CAI3990890.1"/>
    </source>
</evidence>
<reference evidence="2" key="1">
    <citation type="submission" date="2022-10" db="EMBL/GenBank/DDBJ databases">
        <authorList>
            <person name="Chen Y."/>
            <person name="Dougan E. K."/>
            <person name="Chan C."/>
            <person name="Rhodes N."/>
            <person name="Thang M."/>
        </authorList>
    </citation>
    <scope>NUCLEOTIDE SEQUENCE</scope>
</reference>
<proteinExistence type="predicted"/>
<reference evidence="3 4" key="2">
    <citation type="submission" date="2024-05" db="EMBL/GenBank/DDBJ databases">
        <authorList>
            <person name="Chen Y."/>
            <person name="Shah S."/>
            <person name="Dougan E. K."/>
            <person name="Thang M."/>
            <person name="Chan C."/>
        </authorList>
    </citation>
    <scope>NUCLEOTIDE SEQUENCE [LARGE SCALE GENOMIC DNA]</scope>
</reference>
<gene>
    <name evidence="2" type="ORF">C1SCF055_LOCUS17840</name>
</gene>
<evidence type="ECO:0000313" key="3">
    <source>
        <dbReference type="EMBL" id="CAL4778202.1"/>
    </source>
</evidence>
<dbReference type="AlphaFoldDB" id="A0A9P1FY26"/>
<evidence type="ECO:0000256" key="1">
    <source>
        <dbReference type="SAM" id="SignalP"/>
    </source>
</evidence>
<feature type="signal peptide" evidence="1">
    <location>
        <begin position="1"/>
        <end position="15"/>
    </location>
</feature>
<accession>A0A9P1FY26</accession>
<feature type="non-terminal residue" evidence="2">
    <location>
        <position position="1"/>
    </location>
</feature>
<dbReference type="EMBL" id="CAMXCT010001525">
    <property type="protein sequence ID" value="CAI3990890.1"/>
    <property type="molecule type" value="Genomic_DNA"/>
</dbReference>
<keyword evidence="4" id="KW-1185">Reference proteome</keyword>
<sequence>MTMSILWVLFVVSHAEPLSIQSFQHKLLELSDQLPRRMQSATMAPLSSSCSAACPSMQKAYGDMEAATSRAETEQLHAFTELFAAYCANRGAIACGVQNQDCIAVLGGEDDLVTTLNCVCDACPSYPRIYSGLADVLQGQTMEAVCPMMQSLKCVTSSSACAALTNGTLGTSFEEFLKRESDCVQGGYATDFPAASKISTGCATACPALADAFEYTENVSSSTAGLNSNLIAAMSIDAFCMHKASFDCAFSAGPLCSLLALPSGERPTLAVAVPALDCACLACPHLPRVYEAFATEGFASPEPEKYMPVLCPMMGTLKCFEASKDCSEESFQGSLGFETLRFTSAYIAQLLQYESNCSRGGFPTDYRATVASCAAWGGSWLMQMTPRDENDQRQGQMDGKLTDQS</sequence>
<dbReference type="EMBL" id="CAMXCT020001525">
    <property type="protein sequence ID" value="CAL1144265.1"/>
    <property type="molecule type" value="Genomic_DNA"/>
</dbReference>
<name>A0A9P1FY26_9DINO</name>